<dbReference type="Gene3D" id="3.10.450.50">
    <property type="match status" value="1"/>
</dbReference>
<protein>
    <recommendedName>
        <fullName evidence="3">SnoaL-like domain-containing protein</fullName>
    </recommendedName>
</protein>
<keyword evidence="2" id="KW-1185">Reference proteome</keyword>
<dbReference type="EMBL" id="JBHSMU010000009">
    <property type="protein sequence ID" value="MFC5460059.1"/>
    <property type="molecule type" value="Genomic_DNA"/>
</dbReference>
<accession>A0ABW0L2W7</accession>
<evidence type="ECO:0000313" key="2">
    <source>
        <dbReference type="Proteomes" id="UP001596050"/>
    </source>
</evidence>
<sequence length="138" mass="15833">MIGWERNTGDPDFNFRKDLGKYYDFNSKDLNLFDDFDPELKVRHTADDYGKVWYGLVPKFKSVLHKITEQPGVVAAGPGYSHSVMEFVFEVTPKQGDAMYLISRTSILWRCTADGWKIFKEHNSARPTTAAAYQNARS</sequence>
<dbReference type="SUPFAM" id="SSF54427">
    <property type="entry name" value="NTF2-like"/>
    <property type="match status" value="1"/>
</dbReference>
<evidence type="ECO:0000313" key="1">
    <source>
        <dbReference type="EMBL" id="MFC5460059.1"/>
    </source>
</evidence>
<evidence type="ECO:0008006" key="3">
    <source>
        <dbReference type="Google" id="ProtNLM"/>
    </source>
</evidence>
<comment type="caution">
    <text evidence="1">The sequence shown here is derived from an EMBL/GenBank/DDBJ whole genome shotgun (WGS) entry which is preliminary data.</text>
</comment>
<name>A0ABW0L2W7_9BURK</name>
<proteinExistence type="predicted"/>
<dbReference type="Proteomes" id="UP001596050">
    <property type="component" value="Unassembled WGS sequence"/>
</dbReference>
<reference evidence="2" key="1">
    <citation type="journal article" date="2019" name="Int. J. Syst. Evol. Microbiol.">
        <title>The Global Catalogue of Microorganisms (GCM) 10K type strain sequencing project: providing services to taxonomists for standard genome sequencing and annotation.</title>
        <authorList>
            <consortium name="The Broad Institute Genomics Platform"/>
            <consortium name="The Broad Institute Genome Sequencing Center for Infectious Disease"/>
            <person name="Wu L."/>
            <person name="Ma J."/>
        </authorList>
    </citation>
    <scope>NUCLEOTIDE SEQUENCE [LARGE SCALE GENOMIC DNA]</scope>
    <source>
        <strain evidence="2">KACC 12649</strain>
    </source>
</reference>
<gene>
    <name evidence="1" type="ORF">ACFPN5_09585</name>
</gene>
<organism evidence="1 2">
    <name type="scientific">Massilia niabensis</name>
    <dbReference type="NCBI Taxonomy" id="544910"/>
    <lineage>
        <taxon>Bacteria</taxon>
        <taxon>Pseudomonadati</taxon>
        <taxon>Pseudomonadota</taxon>
        <taxon>Betaproteobacteria</taxon>
        <taxon>Burkholderiales</taxon>
        <taxon>Oxalobacteraceae</taxon>
        <taxon>Telluria group</taxon>
        <taxon>Massilia</taxon>
    </lineage>
</organism>
<dbReference type="RefSeq" id="WP_379782525.1">
    <property type="nucleotide sequence ID" value="NZ_JBHSMU010000009.1"/>
</dbReference>
<dbReference type="InterPro" id="IPR032710">
    <property type="entry name" value="NTF2-like_dom_sf"/>
</dbReference>